<keyword evidence="2" id="KW-1185">Reference proteome</keyword>
<dbReference type="Proteomes" id="UP001472677">
    <property type="component" value="Unassembled WGS sequence"/>
</dbReference>
<organism evidence="1 2">
    <name type="scientific">Hibiscus sabdariffa</name>
    <name type="common">roselle</name>
    <dbReference type="NCBI Taxonomy" id="183260"/>
    <lineage>
        <taxon>Eukaryota</taxon>
        <taxon>Viridiplantae</taxon>
        <taxon>Streptophyta</taxon>
        <taxon>Embryophyta</taxon>
        <taxon>Tracheophyta</taxon>
        <taxon>Spermatophyta</taxon>
        <taxon>Magnoliopsida</taxon>
        <taxon>eudicotyledons</taxon>
        <taxon>Gunneridae</taxon>
        <taxon>Pentapetalae</taxon>
        <taxon>rosids</taxon>
        <taxon>malvids</taxon>
        <taxon>Malvales</taxon>
        <taxon>Malvaceae</taxon>
        <taxon>Malvoideae</taxon>
        <taxon>Hibiscus</taxon>
    </lineage>
</organism>
<proteinExistence type="predicted"/>
<evidence type="ECO:0000313" key="2">
    <source>
        <dbReference type="Proteomes" id="UP001472677"/>
    </source>
</evidence>
<name>A0ABR2G9G9_9ROSI</name>
<evidence type="ECO:0000313" key="1">
    <source>
        <dbReference type="EMBL" id="KAK8597063.1"/>
    </source>
</evidence>
<sequence length="190" mass="20309">MLGKHISLNSSPNKVVQGSRFEALSTDEELNAHETASTITRIREMIISAGLIPSAKGKDVSDVGVGSSKGRATAGVSQVSTNMRNKENNVASNPSKSALVASNGTAVQVYSSLSKLNHVAVRVIDDDLGGVLSNLNWRSMSGPIRNSVLDDWVPLSLANADFEDMHMNVSGLQEHLSPHNVEVDRVHLQV</sequence>
<dbReference type="EMBL" id="JBBPBM010000002">
    <property type="protein sequence ID" value="KAK8597063.1"/>
    <property type="molecule type" value="Genomic_DNA"/>
</dbReference>
<gene>
    <name evidence="1" type="ORF">V6N12_065539</name>
</gene>
<accession>A0ABR2G9G9</accession>
<reference evidence="1 2" key="1">
    <citation type="journal article" date="2024" name="G3 (Bethesda)">
        <title>Genome assembly of Hibiscus sabdariffa L. provides insights into metabolisms of medicinal natural products.</title>
        <authorList>
            <person name="Kim T."/>
        </authorList>
    </citation>
    <scope>NUCLEOTIDE SEQUENCE [LARGE SCALE GENOMIC DNA]</scope>
    <source>
        <strain evidence="1">TK-2024</strain>
        <tissue evidence="1">Old leaves</tissue>
    </source>
</reference>
<comment type="caution">
    <text evidence="1">The sequence shown here is derived from an EMBL/GenBank/DDBJ whole genome shotgun (WGS) entry which is preliminary data.</text>
</comment>
<protein>
    <submittedName>
        <fullName evidence="1">Uncharacterized protein</fullName>
    </submittedName>
</protein>